<sequence>MAPDSQPAPPPPRRTLADLPPELKGMIARMARDQDLAYEARRIRGYFPMPVLSGINEWDGRSAHALSLADRSWHSAVAPVLFETITSERCRKNLFGFRIVPRFGRSVKKVSFEDDSKDADWKALFRALPLFITLEHVKFDEQPGIALFNTSGQPDSEQATCREALGMVAPSISSLELQMTVPDALVWMLPLFINLRRLEWSVYVEYDVATDLRPAALALARCSKLEHLTLELMTEAMFAELVKVGVGPSLSPSLRSLHLDHDLGMQFGKDAWNFIRSFKDTVETVRLGFSCHRLSNDVWEESDKPPSPFPKLQRLTIKVGLGNTDITPLLKLFSASPICHLSLSVFGDGFGDSSGTARDALPSTSLLETILRLYPTYLQSVHLDYRPFTNAAHLHSLAPTLSSLASTRNVFLTLNPSYDVFQHPSTSRLAYSVPPLNLNQSCHDIEDVLKFGSEQAAGFRMTKDAFAMERLIKALEPLKASMMRARD</sequence>
<dbReference type="EMBL" id="MCGR01000085">
    <property type="protein sequence ID" value="ORY56545.1"/>
    <property type="molecule type" value="Genomic_DNA"/>
</dbReference>
<dbReference type="InParanoid" id="A0A1Y2DCY2"/>
<name>A0A1Y2DCY2_9BASI</name>
<dbReference type="InterPro" id="IPR032675">
    <property type="entry name" value="LRR_dom_sf"/>
</dbReference>
<keyword evidence="2" id="KW-1185">Reference proteome</keyword>
<dbReference type="OrthoDB" id="2540913at2759"/>
<dbReference type="AlphaFoldDB" id="A0A1Y2DCY2"/>
<reference evidence="1 2" key="1">
    <citation type="submission" date="2016-07" db="EMBL/GenBank/DDBJ databases">
        <title>Pervasive Adenine N6-methylation of Active Genes in Fungi.</title>
        <authorList>
            <consortium name="DOE Joint Genome Institute"/>
            <person name="Mondo S.J."/>
            <person name="Dannebaum R.O."/>
            <person name="Kuo R.C."/>
            <person name="Labutti K."/>
            <person name="Haridas S."/>
            <person name="Kuo A."/>
            <person name="Salamov A."/>
            <person name="Ahrendt S.R."/>
            <person name="Lipzen A."/>
            <person name="Sullivan W."/>
            <person name="Andreopoulos W.B."/>
            <person name="Clum A."/>
            <person name="Lindquist E."/>
            <person name="Daum C."/>
            <person name="Ramamoorthy G.K."/>
            <person name="Gryganskyi A."/>
            <person name="Culley D."/>
            <person name="Magnuson J.K."/>
            <person name="James T.Y."/>
            <person name="O'Malley M.A."/>
            <person name="Stajich J.E."/>
            <person name="Spatafora J.W."/>
            <person name="Visel A."/>
            <person name="Grigoriev I.V."/>
        </authorList>
    </citation>
    <scope>NUCLEOTIDE SEQUENCE [LARGE SCALE GENOMIC DNA]</scope>
    <source>
        <strain evidence="1 2">62-1032</strain>
    </source>
</reference>
<proteinExistence type="predicted"/>
<evidence type="ECO:0000313" key="2">
    <source>
        <dbReference type="Proteomes" id="UP000193467"/>
    </source>
</evidence>
<organism evidence="1 2">
    <name type="scientific">Leucosporidium creatinivorum</name>
    <dbReference type="NCBI Taxonomy" id="106004"/>
    <lineage>
        <taxon>Eukaryota</taxon>
        <taxon>Fungi</taxon>
        <taxon>Dikarya</taxon>
        <taxon>Basidiomycota</taxon>
        <taxon>Pucciniomycotina</taxon>
        <taxon>Microbotryomycetes</taxon>
        <taxon>Leucosporidiales</taxon>
        <taxon>Leucosporidium</taxon>
    </lineage>
</organism>
<comment type="caution">
    <text evidence="1">The sequence shown here is derived from an EMBL/GenBank/DDBJ whole genome shotgun (WGS) entry which is preliminary data.</text>
</comment>
<dbReference type="Gene3D" id="3.80.10.10">
    <property type="entry name" value="Ribonuclease Inhibitor"/>
    <property type="match status" value="1"/>
</dbReference>
<protein>
    <recommendedName>
        <fullName evidence="3">F-box domain-containing protein</fullName>
    </recommendedName>
</protein>
<evidence type="ECO:0000313" key="1">
    <source>
        <dbReference type="EMBL" id="ORY56545.1"/>
    </source>
</evidence>
<dbReference type="Proteomes" id="UP000193467">
    <property type="component" value="Unassembled WGS sequence"/>
</dbReference>
<evidence type="ECO:0008006" key="3">
    <source>
        <dbReference type="Google" id="ProtNLM"/>
    </source>
</evidence>
<gene>
    <name evidence="1" type="ORF">BCR35DRAFT_309792</name>
</gene>
<accession>A0A1Y2DCY2</accession>